<evidence type="ECO:0000313" key="1">
    <source>
        <dbReference type="EMBL" id="PNR30465.1"/>
    </source>
</evidence>
<dbReference type="EnsemblPlants" id="Pp3c22_6320V3.2">
    <property type="protein sequence ID" value="PAC:32903803.CDS.1"/>
    <property type="gene ID" value="Pp3c22_6320"/>
</dbReference>
<dbReference type="PaxDb" id="3218-PP1S12_324V6.1"/>
<dbReference type="Gramene" id="Pp3c22_6320V3.2">
    <property type="protein sequence ID" value="PAC:32903803.CDS.1"/>
    <property type="gene ID" value="Pp3c22_6320"/>
</dbReference>
<keyword evidence="3" id="KW-1185">Reference proteome</keyword>
<evidence type="ECO:0000313" key="3">
    <source>
        <dbReference type="Proteomes" id="UP000006727"/>
    </source>
</evidence>
<organism evidence="1">
    <name type="scientific">Physcomitrium patens</name>
    <name type="common">Spreading-leaved earth moss</name>
    <name type="synonym">Physcomitrella patens</name>
    <dbReference type="NCBI Taxonomy" id="3218"/>
    <lineage>
        <taxon>Eukaryota</taxon>
        <taxon>Viridiplantae</taxon>
        <taxon>Streptophyta</taxon>
        <taxon>Embryophyta</taxon>
        <taxon>Bryophyta</taxon>
        <taxon>Bryophytina</taxon>
        <taxon>Bryopsida</taxon>
        <taxon>Funariidae</taxon>
        <taxon>Funariales</taxon>
        <taxon>Funariaceae</taxon>
        <taxon>Physcomitrium</taxon>
    </lineage>
</organism>
<dbReference type="EMBL" id="ABEU02000022">
    <property type="protein sequence ID" value="PNR30465.1"/>
    <property type="molecule type" value="Genomic_DNA"/>
</dbReference>
<name>A0A2K1IMF7_PHYPA</name>
<dbReference type="Gramene" id="Pp3c22_6320V3.1">
    <property type="protein sequence ID" value="PAC:32903802.CDS.1"/>
    <property type="gene ID" value="Pp3c22_6320"/>
</dbReference>
<gene>
    <name evidence="1" type="ORF">PHYPA_026781</name>
</gene>
<proteinExistence type="predicted"/>
<dbReference type="EnsemblPlants" id="Pp3c22_6320V3.1">
    <property type="protein sequence ID" value="PAC:32903802.CDS.1"/>
    <property type="gene ID" value="Pp3c22_6320"/>
</dbReference>
<dbReference type="AlphaFoldDB" id="A0A2K1IMF7"/>
<sequence>MCTSIFLHATTMGVKWSGLLQCKQMWSREKSHFDGTCWSFGALIRLVSYSTSSSSL</sequence>
<dbReference type="Proteomes" id="UP000006727">
    <property type="component" value="Chromosome 22"/>
</dbReference>
<reference evidence="1 3" key="2">
    <citation type="journal article" date="2018" name="Plant J.">
        <title>The Physcomitrella patens chromosome-scale assembly reveals moss genome structure and evolution.</title>
        <authorList>
            <person name="Lang D."/>
            <person name="Ullrich K.K."/>
            <person name="Murat F."/>
            <person name="Fuchs J."/>
            <person name="Jenkins J."/>
            <person name="Haas F.B."/>
            <person name="Piednoel M."/>
            <person name="Gundlach H."/>
            <person name="Van Bel M."/>
            <person name="Meyberg R."/>
            <person name="Vives C."/>
            <person name="Morata J."/>
            <person name="Symeonidi A."/>
            <person name="Hiss M."/>
            <person name="Muchero W."/>
            <person name="Kamisugi Y."/>
            <person name="Saleh O."/>
            <person name="Blanc G."/>
            <person name="Decker E.L."/>
            <person name="van Gessel N."/>
            <person name="Grimwood J."/>
            <person name="Hayes R.D."/>
            <person name="Graham S.W."/>
            <person name="Gunter L.E."/>
            <person name="McDaniel S.F."/>
            <person name="Hoernstein S.N.W."/>
            <person name="Larsson A."/>
            <person name="Li F.W."/>
            <person name="Perroud P.F."/>
            <person name="Phillips J."/>
            <person name="Ranjan P."/>
            <person name="Rokshar D.S."/>
            <person name="Rothfels C.J."/>
            <person name="Schneider L."/>
            <person name="Shu S."/>
            <person name="Stevenson D.W."/>
            <person name="Thummler F."/>
            <person name="Tillich M."/>
            <person name="Villarreal Aguilar J.C."/>
            <person name="Widiez T."/>
            <person name="Wong G.K."/>
            <person name="Wymore A."/>
            <person name="Zhang Y."/>
            <person name="Zimmer A.D."/>
            <person name="Quatrano R.S."/>
            <person name="Mayer K.F.X."/>
            <person name="Goodstein D."/>
            <person name="Casacuberta J.M."/>
            <person name="Vandepoele K."/>
            <person name="Reski R."/>
            <person name="Cuming A.C."/>
            <person name="Tuskan G.A."/>
            <person name="Maumus F."/>
            <person name="Salse J."/>
            <person name="Schmutz J."/>
            <person name="Rensing S.A."/>
        </authorList>
    </citation>
    <scope>NUCLEOTIDE SEQUENCE [LARGE SCALE GENOMIC DNA]</scope>
    <source>
        <strain evidence="2 3">cv. Gransden 2004</strain>
    </source>
</reference>
<reference evidence="1 3" key="1">
    <citation type="journal article" date="2008" name="Science">
        <title>The Physcomitrella genome reveals evolutionary insights into the conquest of land by plants.</title>
        <authorList>
            <person name="Rensing S."/>
            <person name="Lang D."/>
            <person name="Zimmer A."/>
            <person name="Terry A."/>
            <person name="Salamov A."/>
            <person name="Shapiro H."/>
            <person name="Nishiyama T."/>
            <person name="Perroud P.-F."/>
            <person name="Lindquist E."/>
            <person name="Kamisugi Y."/>
            <person name="Tanahashi T."/>
            <person name="Sakakibara K."/>
            <person name="Fujita T."/>
            <person name="Oishi K."/>
            <person name="Shin-I T."/>
            <person name="Kuroki Y."/>
            <person name="Toyoda A."/>
            <person name="Suzuki Y."/>
            <person name="Hashimoto A."/>
            <person name="Yamaguchi K."/>
            <person name="Sugano A."/>
            <person name="Kohara Y."/>
            <person name="Fujiyama A."/>
            <person name="Anterola A."/>
            <person name="Aoki S."/>
            <person name="Ashton N."/>
            <person name="Barbazuk W.B."/>
            <person name="Barker E."/>
            <person name="Bennetzen J."/>
            <person name="Bezanilla M."/>
            <person name="Blankenship R."/>
            <person name="Cho S.H."/>
            <person name="Dutcher S."/>
            <person name="Estelle M."/>
            <person name="Fawcett J.A."/>
            <person name="Gundlach H."/>
            <person name="Hanada K."/>
            <person name="Heyl A."/>
            <person name="Hicks K.A."/>
            <person name="Hugh J."/>
            <person name="Lohr M."/>
            <person name="Mayer K."/>
            <person name="Melkozernov A."/>
            <person name="Murata T."/>
            <person name="Nelson D."/>
            <person name="Pils B."/>
            <person name="Prigge M."/>
            <person name="Reiss B."/>
            <person name="Renner T."/>
            <person name="Rombauts S."/>
            <person name="Rushton P."/>
            <person name="Sanderfoot A."/>
            <person name="Schween G."/>
            <person name="Shiu S.-H."/>
            <person name="Stueber K."/>
            <person name="Theodoulou F.L."/>
            <person name="Tu H."/>
            <person name="Van de Peer Y."/>
            <person name="Verrier P.J."/>
            <person name="Waters E."/>
            <person name="Wood A."/>
            <person name="Yang L."/>
            <person name="Cove D."/>
            <person name="Cuming A."/>
            <person name="Hasebe M."/>
            <person name="Lucas S."/>
            <person name="Mishler D.B."/>
            <person name="Reski R."/>
            <person name="Grigoriev I."/>
            <person name="Quatrano R.S."/>
            <person name="Boore J.L."/>
        </authorList>
    </citation>
    <scope>NUCLEOTIDE SEQUENCE [LARGE SCALE GENOMIC DNA]</scope>
    <source>
        <strain evidence="2 3">cv. Gransden 2004</strain>
    </source>
</reference>
<accession>A0A2K1IMF7</accession>
<protein>
    <submittedName>
        <fullName evidence="1 2">Uncharacterized protein</fullName>
    </submittedName>
</protein>
<reference evidence="2" key="3">
    <citation type="submission" date="2020-12" db="UniProtKB">
        <authorList>
            <consortium name="EnsemblPlants"/>
        </authorList>
    </citation>
    <scope>IDENTIFICATION</scope>
</reference>
<evidence type="ECO:0000313" key="2">
    <source>
        <dbReference type="EnsemblPlants" id="PAC:32903802.CDS.1"/>
    </source>
</evidence>
<dbReference type="InParanoid" id="A0A2K1IMF7"/>